<accession>A0A8S0VD86</accession>
<dbReference type="OrthoDB" id="445677at2759"/>
<keyword evidence="1" id="KW-0175">Coiled coil</keyword>
<sequence length="142" mass="15677">MSSPGEDVSAKCPNITQNAALSAVKDAAALAALGRRKVENSEVRDIVGEEVEASNKDKGIVGSISTVDAVLEQIKKKQKLSVLDKTKKDWGEFNEENKGLEEELNAYKKSSNQYLDEKTMPMLLVHVKIIWRGIVGQRTDFD</sequence>
<name>A0A8S0VD86_OLEEU</name>
<dbReference type="PANTHER" id="PTHR48407">
    <property type="entry name" value="CRANIOFACIAL DEVELOPMENT PROTEIN 1"/>
    <property type="match status" value="1"/>
</dbReference>
<dbReference type="Pfam" id="PF07572">
    <property type="entry name" value="BCNT"/>
    <property type="match status" value="1"/>
</dbReference>
<feature type="domain" description="BCNT-C" evidence="2">
    <location>
        <begin position="61"/>
        <end position="142"/>
    </location>
</feature>
<keyword evidence="4" id="KW-1185">Reference proteome</keyword>
<reference evidence="3 4" key="1">
    <citation type="submission" date="2019-12" db="EMBL/GenBank/DDBJ databases">
        <authorList>
            <person name="Alioto T."/>
            <person name="Alioto T."/>
            <person name="Gomez Garrido J."/>
        </authorList>
    </citation>
    <scope>NUCLEOTIDE SEQUENCE [LARGE SCALE GENOMIC DNA]</scope>
</reference>
<dbReference type="Proteomes" id="UP000594638">
    <property type="component" value="Unassembled WGS sequence"/>
</dbReference>
<feature type="coiled-coil region" evidence="1">
    <location>
        <begin position="83"/>
        <end position="117"/>
    </location>
</feature>
<comment type="caution">
    <text evidence="3">The sequence shown here is derived from an EMBL/GenBank/DDBJ whole genome shotgun (WGS) entry which is preliminary data.</text>
</comment>
<evidence type="ECO:0000313" key="4">
    <source>
        <dbReference type="Proteomes" id="UP000594638"/>
    </source>
</evidence>
<evidence type="ECO:0000313" key="3">
    <source>
        <dbReference type="EMBL" id="CAA3028489.1"/>
    </source>
</evidence>
<protein>
    <recommendedName>
        <fullName evidence="2">BCNT-C domain-containing protein</fullName>
    </recommendedName>
</protein>
<dbReference type="EMBL" id="CACTIH010009256">
    <property type="protein sequence ID" value="CAA3028489.1"/>
    <property type="molecule type" value="Genomic_DNA"/>
</dbReference>
<dbReference type="InterPro" id="IPR027124">
    <property type="entry name" value="Swc5/CFDP1/2"/>
</dbReference>
<dbReference type="InterPro" id="IPR011421">
    <property type="entry name" value="BCNT-C"/>
</dbReference>
<dbReference type="PROSITE" id="PS51279">
    <property type="entry name" value="BCNT_C"/>
    <property type="match status" value="1"/>
</dbReference>
<proteinExistence type="predicted"/>
<gene>
    <name evidence="3" type="ORF">OLEA9_A040740</name>
</gene>
<dbReference type="PANTHER" id="PTHR48407:SF1">
    <property type="entry name" value="CRANIOFACIAL DEVELOPMENT PROTEIN 1"/>
    <property type="match status" value="1"/>
</dbReference>
<dbReference type="Gramene" id="OE9A040740T1">
    <property type="protein sequence ID" value="OE9A040740C1"/>
    <property type="gene ID" value="OE9A040740"/>
</dbReference>
<evidence type="ECO:0000259" key="2">
    <source>
        <dbReference type="PROSITE" id="PS51279"/>
    </source>
</evidence>
<organism evidence="3 4">
    <name type="scientific">Olea europaea subsp. europaea</name>
    <dbReference type="NCBI Taxonomy" id="158383"/>
    <lineage>
        <taxon>Eukaryota</taxon>
        <taxon>Viridiplantae</taxon>
        <taxon>Streptophyta</taxon>
        <taxon>Embryophyta</taxon>
        <taxon>Tracheophyta</taxon>
        <taxon>Spermatophyta</taxon>
        <taxon>Magnoliopsida</taxon>
        <taxon>eudicotyledons</taxon>
        <taxon>Gunneridae</taxon>
        <taxon>Pentapetalae</taxon>
        <taxon>asterids</taxon>
        <taxon>lamiids</taxon>
        <taxon>Lamiales</taxon>
        <taxon>Oleaceae</taxon>
        <taxon>Oleeae</taxon>
        <taxon>Olea</taxon>
    </lineage>
</organism>
<dbReference type="AlphaFoldDB" id="A0A8S0VD86"/>
<evidence type="ECO:0000256" key="1">
    <source>
        <dbReference type="SAM" id="Coils"/>
    </source>
</evidence>